<dbReference type="InterPro" id="IPR036036">
    <property type="entry name" value="SOCS_box-like_dom_sf"/>
</dbReference>
<gene>
    <name evidence="5" type="ORF">KUTeg_014997</name>
</gene>
<dbReference type="PANTHER" id="PTHR24134">
    <property type="entry name" value="ANKYRIN REPEAT-CONTAINING PROTEIN DDB_G0279043"/>
    <property type="match status" value="1"/>
</dbReference>
<keyword evidence="6" id="KW-1185">Reference proteome</keyword>
<dbReference type="EMBL" id="JARBDR010000793">
    <property type="protein sequence ID" value="KAJ8306913.1"/>
    <property type="molecule type" value="Genomic_DNA"/>
</dbReference>
<name>A0ABQ9EUD4_TEGGR</name>
<reference evidence="5 6" key="1">
    <citation type="submission" date="2022-12" db="EMBL/GenBank/DDBJ databases">
        <title>Chromosome-level genome of Tegillarca granosa.</title>
        <authorList>
            <person name="Kim J."/>
        </authorList>
    </citation>
    <scope>NUCLEOTIDE SEQUENCE [LARGE SCALE GENOMIC DNA]</scope>
    <source>
        <strain evidence="5">Teg-2019</strain>
        <tissue evidence="5">Adductor muscle</tissue>
    </source>
</reference>
<dbReference type="SUPFAM" id="SSF48403">
    <property type="entry name" value="Ankyrin repeat"/>
    <property type="match status" value="1"/>
</dbReference>
<feature type="repeat" description="ANK" evidence="3">
    <location>
        <begin position="122"/>
        <end position="154"/>
    </location>
</feature>
<feature type="repeat" description="ANK" evidence="3">
    <location>
        <begin position="90"/>
        <end position="121"/>
    </location>
</feature>
<dbReference type="PANTHER" id="PTHR24134:SF9">
    <property type="entry name" value="ANKYRIN REPEAT AND SOCS BOX PROTEIN 8"/>
    <property type="match status" value="1"/>
</dbReference>
<dbReference type="InterPro" id="IPR036770">
    <property type="entry name" value="Ankyrin_rpt-contain_sf"/>
</dbReference>
<dbReference type="PROSITE" id="PS50088">
    <property type="entry name" value="ANK_REPEAT"/>
    <property type="match status" value="4"/>
</dbReference>
<dbReference type="InterPro" id="IPR002110">
    <property type="entry name" value="Ankyrin_rpt"/>
</dbReference>
<comment type="caution">
    <text evidence="5">The sequence shown here is derived from an EMBL/GenBank/DDBJ whole genome shotgun (WGS) entry which is preliminary data.</text>
</comment>
<dbReference type="Pfam" id="PF07525">
    <property type="entry name" value="SOCS_box"/>
    <property type="match status" value="1"/>
</dbReference>
<evidence type="ECO:0000256" key="2">
    <source>
        <dbReference type="ARBA" id="ARBA00023043"/>
    </source>
</evidence>
<dbReference type="SUPFAM" id="SSF158235">
    <property type="entry name" value="SOCS box-like"/>
    <property type="match status" value="1"/>
</dbReference>
<dbReference type="PROSITE" id="PS50225">
    <property type="entry name" value="SOCS"/>
    <property type="match status" value="1"/>
</dbReference>
<accession>A0ABQ9EUD4</accession>
<proteinExistence type="predicted"/>
<feature type="repeat" description="ANK" evidence="3">
    <location>
        <begin position="61"/>
        <end position="89"/>
    </location>
</feature>
<dbReference type="SMART" id="SM00969">
    <property type="entry name" value="SOCS_box"/>
    <property type="match status" value="1"/>
</dbReference>
<protein>
    <recommendedName>
        <fullName evidence="4">SOCS box domain-containing protein</fullName>
    </recommendedName>
</protein>
<sequence length="294" mass="33265">MRYTVGMWYMMENVQNSYDLSDRLIRAINNWQAFSVADEDDIEDLIDKGADVNRLHGTLLPLHCSCMVSDSYTLRLLIQKGAKVNAIDGYGRAALHYAAERDVFCVEILLENGADINTGDGNQDTALHWAAFKNNVSCVKLLLQHGARVDPEDFNCDTPLSWAARKGHLEVIKILLEYNASVDSRNLNGDTPLMRAATVQASGLNTEVDDACFELLLKVSGQFELRNNKEKFRNQIASDNKLNEMLMPLCQNVRALQDLCRYTIRKTLGYRYLPNVIPKLPIPTRIREQLLLKS</sequence>
<evidence type="ECO:0000256" key="3">
    <source>
        <dbReference type="PROSITE-ProRule" id="PRU00023"/>
    </source>
</evidence>
<dbReference type="Gene3D" id="1.10.750.20">
    <property type="entry name" value="SOCS box"/>
    <property type="match status" value="1"/>
</dbReference>
<evidence type="ECO:0000313" key="5">
    <source>
        <dbReference type="EMBL" id="KAJ8306913.1"/>
    </source>
</evidence>
<dbReference type="InterPro" id="IPR001496">
    <property type="entry name" value="SOCS_box"/>
</dbReference>
<dbReference type="SMART" id="SM00253">
    <property type="entry name" value="SOCS"/>
    <property type="match status" value="1"/>
</dbReference>
<dbReference type="Gene3D" id="1.25.40.20">
    <property type="entry name" value="Ankyrin repeat-containing domain"/>
    <property type="match status" value="3"/>
</dbReference>
<feature type="domain" description="SOCS box" evidence="4">
    <location>
        <begin position="241"/>
        <end position="294"/>
    </location>
</feature>
<dbReference type="Proteomes" id="UP001217089">
    <property type="component" value="Unassembled WGS sequence"/>
</dbReference>
<evidence type="ECO:0000313" key="6">
    <source>
        <dbReference type="Proteomes" id="UP001217089"/>
    </source>
</evidence>
<dbReference type="PROSITE" id="PS50297">
    <property type="entry name" value="ANK_REP_REGION"/>
    <property type="match status" value="2"/>
</dbReference>
<keyword evidence="1" id="KW-0677">Repeat</keyword>
<dbReference type="CDD" id="cd03587">
    <property type="entry name" value="SOCS"/>
    <property type="match status" value="1"/>
</dbReference>
<feature type="repeat" description="ANK" evidence="3">
    <location>
        <begin position="155"/>
        <end position="187"/>
    </location>
</feature>
<evidence type="ECO:0000256" key="1">
    <source>
        <dbReference type="ARBA" id="ARBA00022737"/>
    </source>
</evidence>
<evidence type="ECO:0000259" key="4">
    <source>
        <dbReference type="PROSITE" id="PS50225"/>
    </source>
</evidence>
<keyword evidence="2 3" id="KW-0040">ANK repeat</keyword>
<dbReference type="SMART" id="SM00248">
    <property type="entry name" value="ANK"/>
    <property type="match status" value="5"/>
</dbReference>
<organism evidence="5 6">
    <name type="scientific">Tegillarca granosa</name>
    <name type="common">Malaysian cockle</name>
    <name type="synonym">Anadara granosa</name>
    <dbReference type="NCBI Taxonomy" id="220873"/>
    <lineage>
        <taxon>Eukaryota</taxon>
        <taxon>Metazoa</taxon>
        <taxon>Spiralia</taxon>
        <taxon>Lophotrochozoa</taxon>
        <taxon>Mollusca</taxon>
        <taxon>Bivalvia</taxon>
        <taxon>Autobranchia</taxon>
        <taxon>Pteriomorphia</taxon>
        <taxon>Arcoida</taxon>
        <taxon>Arcoidea</taxon>
        <taxon>Arcidae</taxon>
        <taxon>Tegillarca</taxon>
    </lineage>
</organism>
<dbReference type="Pfam" id="PF12796">
    <property type="entry name" value="Ank_2"/>
    <property type="match status" value="2"/>
</dbReference>